<evidence type="ECO:0000313" key="3">
    <source>
        <dbReference type="Proteomes" id="UP000828390"/>
    </source>
</evidence>
<comment type="caution">
    <text evidence="2">The sequence shown here is derived from an EMBL/GenBank/DDBJ whole genome shotgun (WGS) entry which is preliminary data.</text>
</comment>
<accession>A0A9D4JXJ5</accession>
<evidence type="ECO:0000313" key="2">
    <source>
        <dbReference type="EMBL" id="KAH3826669.1"/>
    </source>
</evidence>
<protein>
    <submittedName>
        <fullName evidence="2">Uncharacterized protein</fullName>
    </submittedName>
</protein>
<feature type="signal peptide" evidence="1">
    <location>
        <begin position="1"/>
        <end position="17"/>
    </location>
</feature>
<keyword evidence="3" id="KW-1185">Reference proteome</keyword>
<dbReference type="EMBL" id="JAIWYP010000005">
    <property type="protein sequence ID" value="KAH3826669.1"/>
    <property type="molecule type" value="Genomic_DNA"/>
</dbReference>
<sequence length="157" mass="18191">MKVQAVIIVACVAIAVGQDVVIYDATSQPKCTLINRASTNDCRWKAGLDMADQIIEKGRIIAYRIQWFNGSWSTWFGPGLNDLDIKFNPNYATCAVPLKTNSMRRMWSYFYDHTHEFIIYIRTPVIYVEDAKIKKRRRNEVCTALESDRYMNTHQSN</sequence>
<dbReference type="AlphaFoldDB" id="A0A9D4JXJ5"/>
<name>A0A9D4JXJ5_DREPO</name>
<reference evidence="2" key="2">
    <citation type="submission" date="2020-11" db="EMBL/GenBank/DDBJ databases">
        <authorList>
            <person name="McCartney M.A."/>
            <person name="Auch B."/>
            <person name="Kono T."/>
            <person name="Mallez S."/>
            <person name="Becker A."/>
            <person name="Gohl D.M."/>
            <person name="Silverstein K.A.T."/>
            <person name="Koren S."/>
            <person name="Bechman K.B."/>
            <person name="Herman A."/>
            <person name="Abrahante J.E."/>
            <person name="Garbe J."/>
        </authorList>
    </citation>
    <scope>NUCLEOTIDE SEQUENCE</scope>
    <source>
        <strain evidence="2">Duluth1</strain>
        <tissue evidence="2">Whole animal</tissue>
    </source>
</reference>
<dbReference type="Proteomes" id="UP000828390">
    <property type="component" value="Unassembled WGS sequence"/>
</dbReference>
<organism evidence="2 3">
    <name type="scientific">Dreissena polymorpha</name>
    <name type="common">Zebra mussel</name>
    <name type="synonym">Mytilus polymorpha</name>
    <dbReference type="NCBI Taxonomy" id="45954"/>
    <lineage>
        <taxon>Eukaryota</taxon>
        <taxon>Metazoa</taxon>
        <taxon>Spiralia</taxon>
        <taxon>Lophotrochozoa</taxon>
        <taxon>Mollusca</taxon>
        <taxon>Bivalvia</taxon>
        <taxon>Autobranchia</taxon>
        <taxon>Heteroconchia</taxon>
        <taxon>Euheterodonta</taxon>
        <taxon>Imparidentia</taxon>
        <taxon>Neoheterodontei</taxon>
        <taxon>Myida</taxon>
        <taxon>Dreissenoidea</taxon>
        <taxon>Dreissenidae</taxon>
        <taxon>Dreissena</taxon>
    </lineage>
</organism>
<proteinExistence type="predicted"/>
<reference evidence="2" key="1">
    <citation type="journal article" date="2019" name="bioRxiv">
        <title>The Genome of the Zebra Mussel, Dreissena polymorpha: A Resource for Invasive Species Research.</title>
        <authorList>
            <person name="McCartney M.A."/>
            <person name="Auch B."/>
            <person name="Kono T."/>
            <person name="Mallez S."/>
            <person name="Zhang Y."/>
            <person name="Obille A."/>
            <person name="Becker A."/>
            <person name="Abrahante J.E."/>
            <person name="Garbe J."/>
            <person name="Badalamenti J.P."/>
            <person name="Herman A."/>
            <person name="Mangelson H."/>
            <person name="Liachko I."/>
            <person name="Sullivan S."/>
            <person name="Sone E.D."/>
            <person name="Koren S."/>
            <person name="Silverstein K.A.T."/>
            <person name="Beckman K.B."/>
            <person name="Gohl D.M."/>
        </authorList>
    </citation>
    <scope>NUCLEOTIDE SEQUENCE</scope>
    <source>
        <strain evidence="2">Duluth1</strain>
        <tissue evidence="2">Whole animal</tissue>
    </source>
</reference>
<evidence type="ECO:0000256" key="1">
    <source>
        <dbReference type="SAM" id="SignalP"/>
    </source>
</evidence>
<gene>
    <name evidence="2" type="ORF">DPMN_128578</name>
</gene>
<feature type="chain" id="PRO_5038439148" evidence="1">
    <location>
        <begin position="18"/>
        <end position="157"/>
    </location>
</feature>
<keyword evidence="1" id="KW-0732">Signal</keyword>